<evidence type="ECO:0000256" key="6">
    <source>
        <dbReference type="SAM" id="Phobius"/>
    </source>
</evidence>
<comment type="similarity">
    <text evidence="2">Belongs to the EamA transporter family.</text>
</comment>
<feature type="transmembrane region" description="Helical" evidence="6">
    <location>
        <begin position="129"/>
        <end position="149"/>
    </location>
</feature>
<sequence>MVSTRAVSPEASPATLAFLRYFIGMGVLAAPVWLGTRPRFARRDAFAISLLGIFQFAVLIVLLNHALAILPAATCALVFSTMPLFTMTLAVASRSEAFSLHKLFGFLIALAGVAILLGVPSAHPGSRDTGALSALLSATLIGAVCSLLYRPLLKRYPALPTSALAMSAAVVFLVGLCWITAQPLVPTLSMTQWGNVGFIGLSSGVGYFCWLWALSRLDASRVVGFQALGPVTAAVIQVVVTRQWPSSTLVVAVALVVSGLFVSQRRKPKRRRED</sequence>
<dbReference type="InterPro" id="IPR000620">
    <property type="entry name" value="EamA_dom"/>
</dbReference>
<evidence type="ECO:0000256" key="2">
    <source>
        <dbReference type="ARBA" id="ARBA00007362"/>
    </source>
</evidence>
<keyword evidence="5 6" id="KW-0472">Membrane</keyword>
<protein>
    <submittedName>
        <fullName evidence="8">DMT family transporter</fullName>
    </submittedName>
</protein>
<dbReference type="AlphaFoldDB" id="A0A4R5LJW5"/>
<feature type="transmembrane region" description="Helical" evidence="6">
    <location>
        <begin position="246"/>
        <end position="263"/>
    </location>
</feature>
<gene>
    <name evidence="8" type="ORF">E1N52_05285</name>
</gene>
<keyword evidence="4 6" id="KW-1133">Transmembrane helix</keyword>
<evidence type="ECO:0000313" key="8">
    <source>
        <dbReference type="EMBL" id="TDG09927.1"/>
    </source>
</evidence>
<dbReference type="PANTHER" id="PTHR32322">
    <property type="entry name" value="INNER MEMBRANE TRANSPORTER"/>
    <property type="match status" value="1"/>
</dbReference>
<dbReference type="PANTHER" id="PTHR32322:SF2">
    <property type="entry name" value="EAMA DOMAIN-CONTAINING PROTEIN"/>
    <property type="match status" value="1"/>
</dbReference>
<dbReference type="GO" id="GO:0016020">
    <property type="term" value="C:membrane"/>
    <property type="evidence" value="ECO:0007669"/>
    <property type="project" value="UniProtKB-SubCell"/>
</dbReference>
<dbReference type="EMBL" id="SMOD01000003">
    <property type="protein sequence ID" value="TDG09927.1"/>
    <property type="molecule type" value="Genomic_DNA"/>
</dbReference>
<organism evidence="8 9">
    <name type="scientific">Paraburkholderia guartelaensis</name>
    <dbReference type="NCBI Taxonomy" id="2546446"/>
    <lineage>
        <taxon>Bacteria</taxon>
        <taxon>Pseudomonadati</taxon>
        <taxon>Pseudomonadota</taxon>
        <taxon>Betaproteobacteria</taxon>
        <taxon>Burkholderiales</taxon>
        <taxon>Burkholderiaceae</taxon>
        <taxon>Paraburkholderia</taxon>
    </lineage>
</organism>
<evidence type="ECO:0000256" key="1">
    <source>
        <dbReference type="ARBA" id="ARBA00004141"/>
    </source>
</evidence>
<evidence type="ECO:0000259" key="7">
    <source>
        <dbReference type="Pfam" id="PF00892"/>
    </source>
</evidence>
<dbReference type="SUPFAM" id="SSF103481">
    <property type="entry name" value="Multidrug resistance efflux transporter EmrE"/>
    <property type="match status" value="2"/>
</dbReference>
<dbReference type="Pfam" id="PF00892">
    <property type="entry name" value="EamA"/>
    <property type="match status" value="2"/>
</dbReference>
<feature type="domain" description="EamA" evidence="7">
    <location>
        <begin position="131"/>
        <end position="262"/>
    </location>
</feature>
<dbReference type="OrthoDB" id="8903763at2"/>
<dbReference type="Proteomes" id="UP000295606">
    <property type="component" value="Unassembled WGS sequence"/>
</dbReference>
<accession>A0A4R5LJW5</accession>
<evidence type="ECO:0000256" key="4">
    <source>
        <dbReference type="ARBA" id="ARBA00022989"/>
    </source>
</evidence>
<evidence type="ECO:0000313" key="9">
    <source>
        <dbReference type="Proteomes" id="UP000295606"/>
    </source>
</evidence>
<feature type="transmembrane region" description="Helical" evidence="6">
    <location>
        <begin position="193"/>
        <end position="215"/>
    </location>
</feature>
<evidence type="ECO:0000256" key="5">
    <source>
        <dbReference type="ARBA" id="ARBA00023136"/>
    </source>
</evidence>
<feature type="transmembrane region" description="Helical" evidence="6">
    <location>
        <begin position="103"/>
        <end position="123"/>
    </location>
</feature>
<feature type="transmembrane region" description="Helical" evidence="6">
    <location>
        <begin position="12"/>
        <end position="33"/>
    </location>
</feature>
<feature type="domain" description="EamA" evidence="7">
    <location>
        <begin position="3"/>
        <end position="117"/>
    </location>
</feature>
<dbReference type="InterPro" id="IPR050638">
    <property type="entry name" value="AA-Vitamin_Transporters"/>
</dbReference>
<evidence type="ECO:0000256" key="3">
    <source>
        <dbReference type="ARBA" id="ARBA00022692"/>
    </source>
</evidence>
<comment type="subcellular location">
    <subcellularLocation>
        <location evidence="1">Membrane</location>
        <topology evidence="1">Multi-pass membrane protein</topology>
    </subcellularLocation>
</comment>
<feature type="transmembrane region" description="Helical" evidence="6">
    <location>
        <begin position="45"/>
        <end position="63"/>
    </location>
</feature>
<dbReference type="InterPro" id="IPR037185">
    <property type="entry name" value="EmrE-like"/>
</dbReference>
<proteinExistence type="inferred from homology"/>
<feature type="transmembrane region" description="Helical" evidence="6">
    <location>
        <begin position="69"/>
        <end position="91"/>
    </location>
</feature>
<feature type="transmembrane region" description="Helical" evidence="6">
    <location>
        <begin position="222"/>
        <end position="240"/>
    </location>
</feature>
<name>A0A4R5LJW5_9BURK</name>
<comment type="caution">
    <text evidence="8">The sequence shown here is derived from an EMBL/GenBank/DDBJ whole genome shotgun (WGS) entry which is preliminary data.</text>
</comment>
<keyword evidence="3 6" id="KW-0812">Transmembrane</keyword>
<reference evidence="8 9" key="1">
    <citation type="submission" date="2019-03" db="EMBL/GenBank/DDBJ databases">
        <title>Paraburkholderia sp. isolated from native Mimosa gymnas in Guartela State Park, Brazil.</title>
        <authorList>
            <person name="Paulitsch F."/>
            <person name="Hungria M."/>
            <person name="Delamuta J.R.M."/>
            <person name="Ribeiro R.A."/>
            <person name="Dall'Agnol R."/>
            <person name="Silva J.S.B."/>
        </authorList>
    </citation>
    <scope>NUCLEOTIDE SEQUENCE [LARGE SCALE GENOMIC DNA]</scope>
    <source>
        <strain evidence="8 9">CNPSo 3008</strain>
    </source>
</reference>
<feature type="transmembrane region" description="Helical" evidence="6">
    <location>
        <begin position="161"/>
        <end position="181"/>
    </location>
</feature>